<accession>A0A318U4E5</accession>
<sequence>MTNQKQISLMDHFKAAEKSTQDIFDITLYNRPNSRLAYLKLGAKIQANTLAFKIPEITFENNNVQVLWDKTIKSNKFLEIVQQLESNLYEHGYYALGISKIAPNDFKITLAKVERFKLFNNKLIKLSIVVDSFSENTENYDIIKEYDLTKKTNNNYVSVAARSKLTNHWVELDKFKNQDFSYLNEFREDFIPWIVFKNNYMGNSEIDDVDKSLFQMLDNSLECVLRDNFWSNPFIFVVDNYNLNSAEDIKQSIYDFGKRVISSSTMSLSSGIGNPIEFHQGNSNTNNILQKIDKLNYLIKDQMFFKMSSADFGTKNMHNAEFENLNSNFNDYVESKANSRESYYCDFIELFLKIANLQSDFEVIVPNSTKYLKSKEAIYRTDFNGVVLNNSSQEIESEIKND</sequence>
<dbReference type="Proteomes" id="UP000247715">
    <property type="component" value="Unassembled WGS sequence"/>
</dbReference>
<dbReference type="RefSeq" id="WP_197712585.1">
    <property type="nucleotide sequence ID" value="NZ_LS991949.1"/>
</dbReference>
<name>A0A318U4E5_9BACT</name>
<comment type="caution">
    <text evidence="1">The sequence shown here is derived from an EMBL/GenBank/DDBJ whole genome shotgun (WGS) entry which is preliminary data.</text>
</comment>
<protein>
    <submittedName>
        <fullName evidence="1">Uncharacterized protein</fullName>
    </submittedName>
</protein>
<organism evidence="1 2">
    <name type="scientific">Metamycoplasma alkalescens</name>
    <dbReference type="NCBI Taxonomy" id="45363"/>
    <lineage>
        <taxon>Bacteria</taxon>
        <taxon>Bacillati</taxon>
        <taxon>Mycoplasmatota</taxon>
        <taxon>Mycoplasmoidales</taxon>
        <taxon>Metamycoplasmataceae</taxon>
        <taxon>Metamycoplasma</taxon>
    </lineage>
</organism>
<dbReference type="EMBL" id="QKLP01000012">
    <property type="protein sequence ID" value="PYF42251.1"/>
    <property type="molecule type" value="Genomic_DNA"/>
</dbReference>
<evidence type="ECO:0000313" key="1">
    <source>
        <dbReference type="EMBL" id="PYF42251.1"/>
    </source>
</evidence>
<evidence type="ECO:0000313" key="2">
    <source>
        <dbReference type="Proteomes" id="UP000247715"/>
    </source>
</evidence>
<proteinExistence type="predicted"/>
<gene>
    <name evidence="1" type="ORF">BCF88_11211</name>
</gene>
<dbReference type="AlphaFoldDB" id="A0A318U4E5"/>
<reference evidence="1 2" key="1">
    <citation type="submission" date="2018-06" db="EMBL/GenBank/DDBJ databases">
        <title>Genomic Encyclopedia of Archaeal and Bacterial Type Strains, Phase II (KMG-II): from individual species to whole genera.</title>
        <authorList>
            <person name="Goeker M."/>
        </authorList>
    </citation>
    <scope>NUCLEOTIDE SEQUENCE [LARGE SCALE GENOMIC DNA]</scope>
    <source>
        <strain evidence="1 2">ATCC 29103</strain>
    </source>
</reference>